<dbReference type="PROSITE" id="PS01360">
    <property type="entry name" value="ZF_MYND_1"/>
    <property type="match status" value="1"/>
</dbReference>
<dbReference type="GO" id="GO:0000981">
    <property type="term" value="F:DNA-binding transcription factor activity, RNA polymerase II-specific"/>
    <property type="evidence" value="ECO:0007669"/>
    <property type="project" value="TreeGrafter"/>
</dbReference>
<proteinExistence type="predicted"/>
<evidence type="ECO:0000256" key="3">
    <source>
        <dbReference type="ARBA" id="ARBA00022833"/>
    </source>
</evidence>
<evidence type="ECO:0000313" key="7">
    <source>
        <dbReference type="Proteomes" id="UP001054902"/>
    </source>
</evidence>
<dbReference type="PROSITE" id="PS50865">
    <property type="entry name" value="ZF_MYND_2"/>
    <property type="match status" value="2"/>
</dbReference>
<feature type="domain" description="MYND-type" evidence="5">
    <location>
        <begin position="85"/>
        <end position="127"/>
    </location>
</feature>
<reference evidence="6 7" key="1">
    <citation type="journal article" date="2021" name="Sci. Rep.">
        <title>The genome of the diatom Chaetoceros tenuissimus carries an ancient integrated fragment of an extant virus.</title>
        <authorList>
            <person name="Hongo Y."/>
            <person name="Kimura K."/>
            <person name="Takaki Y."/>
            <person name="Yoshida Y."/>
            <person name="Baba S."/>
            <person name="Kobayashi G."/>
            <person name="Nagasaki K."/>
            <person name="Hano T."/>
            <person name="Tomaru Y."/>
        </authorList>
    </citation>
    <scope>NUCLEOTIDE SEQUENCE [LARGE SCALE GENOMIC DNA]</scope>
    <source>
        <strain evidence="6 7">NIES-3715</strain>
    </source>
</reference>
<dbReference type="GO" id="GO:0008270">
    <property type="term" value="F:zinc ion binding"/>
    <property type="evidence" value="ECO:0007669"/>
    <property type="project" value="UniProtKB-KW"/>
</dbReference>
<sequence>MTSSQSTKKPTGSCAACQKEGAAKRCRSCLDVGIDIFFCNRECQVMHWKTHKAFCGKSAIIVFDNKYSKNAEKEKIDYNESTFICTNCGKSGKDLGCNMRVCSKCKKSHYCSRECQVAHWPMHKEICKEIVAMEENLVQTMNPTEAKIRDLFEHQWMLKAGVLLSAAVFATLKHEELRKQPPTKVVYVDLEFNYNAQTFLLAEEPKAVPITSCFDRNEILEKYQNDAKRLGRQRCAQYAVVTCEEANSSFFHLVVLEEGLPFKLPANLPLQYFFANTALKSDLFQGWGVIRDRNFQKQNAHWKKSHLYSLFLHNALRLLSKKPRHLTHGINIHLKMGKEPGQIAEFLNYEVKLLSELKTLNNEIASMTPKKEREYMTKYGLDVQNNPRLLESRKRDPNTIMIVIYFQDVDTYSMYAIDSVFLPFEKSEYVSVKKCKRDADACFKQLQDLVKHMPSDLVERVSM</sequence>
<evidence type="ECO:0000313" key="6">
    <source>
        <dbReference type="EMBL" id="GFH52351.1"/>
    </source>
</evidence>
<dbReference type="GO" id="GO:0005634">
    <property type="term" value="C:nucleus"/>
    <property type="evidence" value="ECO:0007669"/>
    <property type="project" value="TreeGrafter"/>
</dbReference>
<evidence type="ECO:0000256" key="2">
    <source>
        <dbReference type="ARBA" id="ARBA00022771"/>
    </source>
</evidence>
<dbReference type="InterPro" id="IPR002893">
    <property type="entry name" value="Znf_MYND"/>
</dbReference>
<gene>
    <name evidence="6" type="ORF">CTEN210_08828</name>
</gene>
<dbReference type="Proteomes" id="UP001054902">
    <property type="component" value="Unassembled WGS sequence"/>
</dbReference>
<comment type="caution">
    <text evidence="6">The sequence shown here is derived from an EMBL/GenBank/DDBJ whole genome shotgun (WGS) entry which is preliminary data.</text>
</comment>
<keyword evidence="7" id="KW-1185">Reference proteome</keyword>
<dbReference type="SUPFAM" id="SSF144232">
    <property type="entry name" value="HIT/MYND zinc finger-like"/>
    <property type="match status" value="2"/>
</dbReference>
<feature type="domain" description="MYND-type" evidence="5">
    <location>
        <begin position="14"/>
        <end position="55"/>
    </location>
</feature>
<protein>
    <recommendedName>
        <fullName evidence="5">MYND-type domain-containing protein</fullName>
    </recommendedName>
</protein>
<organism evidence="6 7">
    <name type="scientific">Chaetoceros tenuissimus</name>
    <dbReference type="NCBI Taxonomy" id="426638"/>
    <lineage>
        <taxon>Eukaryota</taxon>
        <taxon>Sar</taxon>
        <taxon>Stramenopiles</taxon>
        <taxon>Ochrophyta</taxon>
        <taxon>Bacillariophyta</taxon>
        <taxon>Coscinodiscophyceae</taxon>
        <taxon>Chaetocerotophycidae</taxon>
        <taxon>Chaetocerotales</taxon>
        <taxon>Chaetocerotaceae</taxon>
        <taxon>Chaetoceros</taxon>
    </lineage>
</organism>
<dbReference type="PANTHER" id="PTHR10237:SF14">
    <property type="entry name" value="MYND-TYPE DOMAIN-CONTAINING PROTEIN"/>
    <property type="match status" value="1"/>
</dbReference>
<dbReference type="Pfam" id="PF01753">
    <property type="entry name" value="zf-MYND"/>
    <property type="match status" value="2"/>
</dbReference>
<keyword evidence="1" id="KW-0479">Metal-binding</keyword>
<keyword evidence="3" id="KW-0862">Zinc</keyword>
<evidence type="ECO:0000256" key="4">
    <source>
        <dbReference type="PROSITE-ProRule" id="PRU00134"/>
    </source>
</evidence>
<dbReference type="AlphaFoldDB" id="A0AAD3H6S4"/>
<evidence type="ECO:0000259" key="5">
    <source>
        <dbReference type="PROSITE" id="PS50865"/>
    </source>
</evidence>
<accession>A0AAD3H6S4</accession>
<keyword evidence="2 4" id="KW-0863">Zinc-finger</keyword>
<dbReference type="Gene3D" id="6.10.140.2220">
    <property type="match status" value="2"/>
</dbReference>
<dbReference type="EMBL" id="BLLK01000045">
    <property type="protein sequence ID" value="GFH52351.1"/>
    <property type="molecule type" value="Genomic_DNA"/>
</dbReference>
<evidence type="ECO:0000256" key="1">
    <source>
        <dbReference type="ARBA" id="ARBA00022723"/>
    </source>
</evidence>
<name>A0AAD3H6S4_9STRA</name>
<dbReference type="PANTHER" id="PTHR10237">
    <property type="entry name" value="DEFORMED EPIDERMAL AUTOREGULATORY FACTOR 1 HOMOLOG SUPPRESSIN"/>
    <property type="match status" value="1"/>
</dbReference>
<dbReference type="InterPro" id="IPR024119">
    <property type="entry name" value="TF_DEAF-1"/>
</dbReference>